<dbReference type="EMBL" id="CAEY01000513">
    <property type="status" value="NOT_ANNOTATED_CDS"/>
    <property type="molecule type" value="Genomic_DNA"/>
</dbReference>
<protein>
    <submittedName>
        <fullName evidence="1">Uncharacterized protein</fullName>
    </submittedName>
</protein>
<organism evidence="1 2">
    <name type="scientific">Tetranychus urticae</name>
    <name type="common">Two-spotted spider mite</name>
    <dbReference type="NCBI Taxonomy" id="32264"/>
    <lineage>
        <taxon>Eukaryota</taxon>
        <taxon>Metazoa</taxon>
        <taxon>Ecdysozoa</taxon>
        <taxon>Arthropoda</taxon>
        <taxon>Chelicerata</taxon>
        <taxon>Arachnida</taxon>
        <taxon>Acari</taxon>
        <taxon>Acariformes</taxon>
        <taxon>Trombidiformes</taxon>
        <taxon>Prostigmata</taxon>
        <taxon>Eleutherengona</taxon>
        <taxon>Raphignathae</taxon>
        <taxon>Tetranychoidea</taxon>
        <taxon>Tetranychidae</taxon>
        <taxon>Tetranychus</taxon>
    </lineage>
</organism>
<dbReference type="Proteomes" id="UP000015104">
    <property type="component" value="Unassembled WGS sequence"/>
</dbReference>
<name>T1KT45_TETUR</name>
<proteinExistence type="predicted"/>
<evidence type="ECO:0000313" key="2">
    <source>
        <dbReference type="Proteomes" id="UP000015104"/>
    </source>
</evidence>
<sequence>MKTRNPFQCSKKLLRIRILFYHQ</sequence>
<evidence type="ECO:0000313" key="1">
    <source>
        <dbReference type="EnsemblMetazoa" id="tetur20g01880.1"/>
    </source>
</evidence>
<dbReference type="HOGENOM" id="CLU_3423477_0_0_1"/>
<dbReference type="EnsemblMetazoa" id="tetur20g01880.1">
    <property type="protein sequence ID" value="tetur20g01880.1"/>
    <property type="gene ID" value="tetur20g01880"/>
</dbReference>
<reference evidence="1" key="2">
    <citation type="submission" date="2015-06" db="UniProtKB">
        <authorList>
            <consortium name="EnsemblMetazoa"/>
        </authorList>
    </citation>
    <scope>IDENTIFICATION</scope>
</reference>
<reference evidence="2" key="1">
    <citation type="submission" date="2011-08" db="EMBL/GenBank/DDBJ databases">
        <authorList>
            <person name="Rombauts S."/>
        </authorList>
    </citation>
    <scope>NUCLEOTIDE SEQUENCE</scope>
    <source>
        <strain evidence="2">London</strain>
    </source>
</reference>
<keyword evidence="2" id="KW-1185">Reference proteome</keyword>
<accession>T1KT45</accession>
<dbReference type="AlphaFoldDB" id="T1KT45"/>